<comment type="pathway">
    <text evidence="2">Organic acid metabolism; glycolate biosynthesis; glycolate from 2-phosphoglycolate: step 1/1.</text>
</comment>
<proteinExistence type="inferred from homology"/>
<dbReference type="EMBL" id="JABANE010000025">
    <property type="protein sequence ID" value="NME68580.1"/>
    <property type="molecule type" value="Genomic_DNA"/>
</dbReference>
<dbReference type="Proteomes" id="UP000576082">
    <property type="component" value="Unassembled WGS sequence"/>
</dbReference>
<dbReference type="EC" id="3.1.3.18" evidence="4"/>
<dbReference type="SFLD" id="SFLDG01129">
    <property type="entry name" value="C1.5:_HAD__Beta-PGM__Phosphata"/>
    <property type="match status" value="1"/>
</dbReference>
<keyword evidence="5" id="KW-0378">Hydrolase</keyword>
<dbReference type="GO" id="GO:0006281">
    <property type="term" value="P:DNA repair"/>
    <property type="evidence" value="ECO:0007669"/>
    <property type="project" value="TreeGrafter"/>
</dbReference>
<dbReference type="InterPro" id="IPR023214">
    <property type="entry name" value="HAD_sf"/>
</dbReference>
<dbReference type="AlphaFoldDB" id="A0A7X9RTJ7"/>
<dbReference type="PANTHER" id="PTHR43434:SF1">
    <property type="entry name" value="PHOSPHOGLYCOLATE PHOSPHATASE"/>
    <property type="match status" value="1"/>
</dbReference>
<evidence type="ECO:0000256" key="1">
    <source>
        <dbReference type="ARBA" id="ARBA00000830"/>
    </source>
</evidence>
<dbReference type="SUPFAM" id="SSF56784">
    <property type="entry name" value="HAD-like"/>
    <property type="match status" value="1"/>
</dbReference>
<evidence type="ECO:0000256" key="2">
    <source>
        <dbReference type="ARBA" id="ARBA00004818"/>
    </source>
</evidence>
<dbReference type="InterPro" id="IPR041492">
    <property type="entry name" value="HAD_2"/>
</dbReference>
<accession>A0A7X9RTJ7</accession>
<name>A0A7X9RTJ7_9BACT</name>
<reference evidence="5 6" key="1">
    <citation type="submission" date="2020-04" db="EMBL/GenBank/DDBJ databases">
        <title>Flammeovirga sp. SR4, a novel species isolated from seawater.</title>
        <authorList>
            <person name="Wang X."/>
        </authorList>
    </citation>
    <scope>NUCLEOTIDE SEQUENCE [LARGE SCALE GENOMIC DNA]</scope>
    <source>
        <strain evidence="5 6">ATCC 23126</strain>
    </source>
</reference>
<dbReference type="Pfam" id="PF13419">
    <property type="entry name" value="HAD_2"/>
    <property type="match status" value="1"/>
</dbReference>
<dbReference type="InterPro" id="IPR050155">
    <property type="entry name" value="HAD-like_hydrolase_sf"/>
</dbReference>
<dbReference type="InterPro" id="IPR023198">
    <property type="entry name" value="PGP-like_dom2"/>
</dbReference>
<dbReference type="Gene3D" id="1.10.150.240">
    <property type="entry name" value="Putative phosphatase, domain 2"/>
    <property type="match status" value="1"/>
</dbReference>
<comment type="caution">
    <text evidence="5">The sequence shown here is derived from an EMBL/GenBank/DDBJ whole genome shotgun (WGS) entry which is preliminary data.</text>
</comment>
<evidence type="ECO:0000256" key="3">
    <source>
        <dbReference type="ARBA" id="ARBA00006171"/>
    </source>
</evidence>
<dbReference type="PANTHER" id="PTHR43434">
    <property type="entry name" value="PHOSPHOGLYCOLATE PHOSPHATASE"/>
    <property type="match status" value="1"/>
</dbReference>
<keyword evidence="6" id="KW-1185">Reference proteome</keyword>
<dbReference type="GO" id="GO:0008967">
    <property type="term" value="F:phosphoglycolate phosphatase activity"/>
    <property type="evidence" value="ECO:0007669"/>
    <property type="project" value="UniProtKB-EC"/>
</dbReference>
<evidence type="ECO:0000313" key="5">
    <source>
        <dbReference type="EMBL" id="NME68580.1"/>
    </source>
</evidence>
<organism evidence="5 6">
    <name type="scientific">Flammeovirga aprica JL-4</name>
    <dbReference type="NCBI Taxonomy" id="694437"/>
    <lineage>
        <taxon>Bacteria</taxon>
        <taxon>Pseudomonadati</taxon>
        <taxon>Bacteroidota</taxon>
        <taxon>Cytophagia</taxon>
        <taxon>Cytophagales</taxon>
        <taxon>Flammeovirgaceae</taxon>
        <taxon>Flammeovirga</taxon>
    </lineage>
</organism>
<dbReference type="SFLD" id="SFLDS00003">
    <property type="entry name" value="Haloacid_Dehalogenase"/>
    <property type="match status" value="1"/>
</dbReference>
<evidence type="ECO:0000256" key="4">
    <source>
        <dbReference type="ARBA" id="ARBA00013078"/>
    </source>
</evidence>
<dbReference type="Gene3D" id="3.40.50.1000">
    <property type="entry name" value="HAD superfamily/HAD-like"/>
    <property type="match status" value="1"/>
</dbReference>
<comment type="catalytic activity">
    <reaction evidence="1">
        <text>2-phosphoglycolate + H2O = glycolate + phosphate</text>
        <dbReference type="Rhea" id="RHEA:14369"/>
        <dbReference type="ChEBI" id="CHEBI:15377"/>
        <dbReference type="ChEBI" id="CHEBI:29805"/>
        <dbReference type="ChEBI" id="CHEBI:43474"/>
        <dbReference type="ChEBI" id="CHEBI:58033"/>
        <dbReference type="EC" id="3.1.3.18"/>
    </reaction>
</comment>
<comment type="similarity">
    <text evidence="3">Belongs to the HAD-like hydrolase superfamily. CbbY/CbbZ/Gph/YieH family.</text>
</comment>
<evidence type="ECO:0000313" key="6">
    <source>
        <dbReference type="Proteomes" id="UP000576082"/>
    </source>
</evidence>
<sequence length="212" mass="24085">MNLIVFDIDGTLTDTVKIHIGAFRKALKILGVKEEGFNFKTYKHHTDSYISKVIYEEHVLKPFDAEVQAQFANILFSEINKHKIEEIKGASQLIQNLQKNENYGICYATGSLLEPAKLKLEAIGASYDPSQLVPSNDIYERENIVSKAIENAKEFYKVEQFDKIYSIGDGLWDLKTAQNLGLEFIGIGEENEAIMRENGMQTFHKDLTTFTP</sequence>
<dbReference type="InterPro" id="IPR036412">
    <property type="entry name" value="HAD-like_sf"/>
</dbReference>
<protein>
    <recommendedName>
        <fullName evidence="4">phosphoglycolate phosphatase</fullName>
        <ecNumber evidence="4">3.1.3.18</ecNumber>
    </recommendedName>
</protein>
<dbReference type="RefSeq" id="WP_169656879.1">
    <property type="nucleotide sequence ID" value="NZ_JABANE010000025.1"/>
</dbReference>
<gene>
    <name evidence="5" type="ORF">HHU12_11470</name>
</gene>